<evidence type="ECO:0000259" key="12">
    <source>
        <dbReference type="PROSITE" id="PS52015"/>
    </source>
</evidence>
<dbReference type="RefSeq" id="WP_141640527.1">
    <property type="nucleotide sequence ID" value="NZ_VIFM01000003.1"/>
</dbReference>
<accession>A0A540X931</accession>
<proteinExistence type="inferred from homology"/>
<evidence type="ECO:0000256" key="5">
    <source>
        <dbReference type="ARBA" id="ARBA00022519"/>
    </source>
</evidence>
<feature type="transmembrane region" description="Helical" evidence="11">
    <location>
        <begin position="20"/>
        <end position="41"/>
    </location>
</feature>
<comment type="caution">
    <text evidence="13">The sequence shown here is derived from an EMBL/GenBank/DDBJ whole genome shotgun (WGS) entry which is preliminary data.</text>
</comment>
<keyword evidence="7" id="KW-0653">Protein transport</keyword>
<dbReference type="GO" id="GO:0015031">
    <property type="term" value="P:protein transport"/>
    <property type="evidence" value="ECO:0007669"/>
    <property type="project" value="UniProtKB-KW"/>
</dbReference>
<dbReference type="Proteomes" id="UP000315369">
    <property type="component" value="Unassembled WGS sequence"/>
</dbReference>
<evidence type="ECO:0000256" key="4">
    <source>
        <dbReference type="ARBA" id="ARBA00022475"/>
    </source>
</evidence>
<dbReference type="PROSITE" id="PS52015">
    <property type="entry name" value="TONB_CTD"/>
    <property type="match status" value="1"/>
</dbReference>
<evidence type="ECO:0000256" key="7">
    <source>
        <dbReference type="ARBA" id="ARBA00022927"/>
    </source>
</evidence>
<dbReference type="PANTHER" id="PTHR33446">
    <property type="entry name" value="PROTEIN TONB-RELATED"/>
    <property type="match status" value="1"/>
</dbReference>
<comment type="subcellular location">
    <subcellularLocation>
        <location evidence="1">Cell inner membrane</location>
        <topology evidence="1">Single-pass membrane protein</topology>
        <orientation evidence="1">Periplasmic side</orientation>
    </subcellularLocation>
</comment>
<keyword evidence="5" id="KW-0997">Cell inner membrane</keyword>
<name>A0A540X931_9BACT</name>
<gene>
    <name evidence="13" type="ORF">FJV41_01260</name>
</gene>
<comment type="similarity">
    <text evidence="2">Belongs to the TonB family.</text>
</comment>
<evidence type="ECO:0000256" key="3">
    <source>
        <dbReference type="ARBA" id="ARBA00022448"/>
    </source>
</evidence>
<dbReference type="AlphaFoldDB" id="A0A540X931"/>
<dbReference type="InterPro" id="IPR037682">
    <property type="entry name" value="TonB_C"/>
</dbReference>
<reference evidence="13 14" key="1">
    <citation type="submission" date="2019-06" db="EMBL/GenBank/DDBJ databases">
        <authorList>
            <person name="Livingstone P."/>
            <person name="Whitworth D."/>
        </authorList>
    </citation>
    <scope>NUCLEOTIDE SEQUENCE [LARGE SCALE GENOMIC DNA]</scope>
    <source>
        <strain evidence="13 14">AM401</strain>
    </source>
</reference>
<evidence type="ECO:0000256" key="6">
    <source>
        <dbReference type="ARBA" id="ARBA00022692"/>
    </source>
</evidence>
<protein>
    <submittedName>
        <fullName evidence="13">TonB family protein</fullName>
    </submittedName>
</protein>
<evidence type="ECO:0000256" key="2">
    <source>
        <dbReference type="ARBA" id="ARBA00006555"/>
    </source>
</evidence>
<dbReference type="OrthoDB" id="5505681at2"/>
<feature type="domain" description="TonB C-terminal" evidence="12">
    <location>
        <begin position="178"/>
        <end position="267"/>
    </location>
</feature>
<dbReference type="EMBL" id="VIFM01000003">
    <property type="protein sequence ID" value="TQF17805.1"/>
    <property type="molecule type" value="Genomic_DNA"/>
</dbReference>
<dbReference type="InterPro" id="IPR051045">
    <property type="entry name" value="TonB-dependent_transducer"/>
</dbReference>
<keyword evidence="4" id="KW-1003">Cell membrane</keyword>
<dbReference type="GO" id="GO:0015891">
    <property type="term" value="P:siderophore transport"/>
    <property type="evidence" value="ECO:0007669"/>
    <property type="project" value="InterPro"/>
</dbReference>
<evidence type="ECO:0000256" key="1">
    <source>
        <dbReference type="ARBA" id="ARBA00004383"/>
    </source>
</evidence>
<evidence type="ECO:0000313" key="13">
    <source>
        <dbReference type="EMBL" id="TQF17805.1"/>
    </source>
</evidence>
<dbReference type="Pfam" id="PF03544">
    <property type="entry name" value="TonB_C"/>
    <property type="match status" value="1"/>
</dbReference>
<evidence type="ECO:0000256" key="10">
    <source>
        <dbReference type="SAM" id="MobiDB-lite"/>
    </source>
</evidence>
<dbReference type="PRINTS" id="PR01374">
    <property type="entry name" value="TONBPROTEIN"/>
</dbReference>
<organism evidence="13 14">
    <name type="scientific">Myxococcus llanfairpwllgwyngyllgogerychwyrndrobwllllantysiliogogogochensis</name>
    <dbReference type="NCBI Taxonomy" id="2590453"/>
    <lineage>
        <taxon>Bacteria</taxon>
        <taxon>Pseudomonadati</taxon>
        <taxon>Myxococcota</taxon>
        <taxon>Myxococcia</taxon>
        <taxon>Myxococcales</taxon>
        <taxon>Cystobacterineae</taxon>
        <taxon>Myxococcaceae</taxon>
        <taxon>Myxococcus</taxon>
    </lineage>
</organism>
<feature type="region of interest" description="Disordered" evidence="10">
    <location>
        <begin position="63"/>
        <end position="134"/>
    </location>
</feature>
<dbReference type="NCBIfam" id="TIGR01352">
    <property type="entry name" value="tonB_Cterm"/>
    <property type="match status" value="1"/>
</dbReference>
<dbReference type="InterPro" id="IPR006260">
    <property type="entry name" value="TonB/TolA_C"/>
</dbReference>
<dbReference type="GO" id="GO:0031992">
    <property type="term" value="F:energy transducer activity"/>
    <property type="evidence" value="ECO:0007669"/>
    <property type="project" value="InterPro"/>
</dbReference>
<evidence type="ECO:0000256" key="9">
    <source>
        <dbReference type="ARBA" id="ARBA00023136"/>
    </source>
</evidence>
<keyword evidence="3" id="KW-0813">Transport</keyword>
<evidence type="ECO:0000256" key="11">
    <source>
        <dbReference type="SAM" id="Phobius"/>
    </source>
</evidence>
<evidence type="ECO:0000256" key="8">
    <source>
        <dbReference type="ARBA" id="ARBA00022989"/>
    </source>
</evidence>
<keyword evidence="6 11" id="KW-0812">Transmembrane</keyword>
<dbReference type="SUPFAM" id="SSF74653">
    <property type="entry name" value="TolA/TonB C-terminal domain"/>
    <property type="match status" value="1"/>
</dbReference>
<keyword evidence="9 11" id="KW-0472">Membrane</keyword>
<feature type="compositionally biased region" description="Pro residues" evidence="10">
    <location>
        <begin position="101"/>
        <end position="128"/>
    </location>
</feature>
<keyword evidence="8 11" id="KW-1133">Transmembrane helix</keyword>
<keyword evidence="14" id="KW-1185">Reference proteome</keyword>
<dbReference type="GO" id="GO:0098797">
    <property type="term" value="C:plasma membrane protein complex"/>
    <property type="evidence" value="ECO:0007669"/>
    <property type="project" value="TreeGrafter"/>
</dbReference>
<feature type="compositionally biased region" description="Pro residues" evidence="10">
    <location>
        <begin position="81"/>
        <end position="94"/>
    </location>
</feature>
<dbReference type="GO" id="GO:0030288">
    <property type="term" value="C:outer membrane-bounded periplasmic space"/>
    <property type="evidence" value="ECO:0007669"/>
    <property type="project" value="InterPro"/>
</dbReference>
<dbReference type="InterPro" id="IPR003538">
    <property type="entry name" value="TonB"/>
</dbReference>
<dbReference type="GO" id="GO:0055085">
    <property type="term" value="P:transmembrane transport"/>
    <property type="evidence" value="ECO:0007669"/>
    <property type="project" value="InterPro"/>
</dbReference>
<dbReference type="PANTHER" id="PTHR33446:SF2">
    <property type="entry name" value="PROTEIN TONB"/>
    <property type="match status" value="1"/>
</dbReference>
<evidence type="ECO:0000313" key="14">
    <source>
        <dbReference type="Proteomes" id="UP000315369"/>
    </source>
</evidence>
<sequence length="267" mass="28868">MSQAVVDSPPPMFPRRERSLWVVGIFLLTSLVLHGVGFWYLNRIAERPRPVAQRPVELVMVEVQKPPPPPPPEEKKEEPKPPPPKPKAVKPPPIKVAEVPKPQPPPPEQLPPPPNEPPPTPQAKPPPLVVGMTMSSTTSAGSFAAPVGNTAYGKADGVAKDPKDVKGYSAPKYTPIYQVDSEPTVASEVKVPYPEEARRAGIEGTVTLSITIDNEGRVVAAKVLSGPGYGLNEAARDAIKRFRFKPAIKGGEAVSTEMKYSYTFLLD</sequence>
<dbReference type="Gene3D" id="3.30.1150.10">
    <property type="match status" value="1"/>
</dbReference>